<reference evidence="2" key="1">
    <citation type="journal article" date="2018" name="Genome Res.">
        <title>The genomic architecture and molecular evolution of ant odorant receptors.</title>
        <authorList>
            <person name="McKenzie S.K."/>
            <person name="Kronauer D.J.C."/>
        </authorList>
    </citation>
    <scope>NUCLEOTIDE SEQUENCE [LARGE SCALE GENOMIC DNA]</scope>
    <source>
        <strain evidence="2">Clonal line C1</strain>
    </source>
</reference>
<dbReference type="InterPro" id="IPR043502">
    <property type="entry name" value="DNA/RNA_pol_sf"/>
</dbReference>
<evidence type="ECO:0000259" key="1">
    <source>
        <dbReference type="PROSITE" id="PS50878"/>
    </source>
</evidence>
<dbReference type="Gene3D" id="3.60.10.10">
    <property type="entry name" value="Endonuclease/exonuclease/phosphatase"/>
    <property type="match status" value="1"/>
</dbReference>
<feature type="non-terminal residue" evidence="2">
    <location>
        <position position="792"/>
    </location>
</feature>
<feature type="domain" description="Reverse transcriptase" evidence="1">
    <location>
        <begin position="439"/>
        <end position="714"/>
    </location>
</feature>
<dbReference type="EMBL" id="QOIP01000005">
    <property type="protein sequence ID" value="RLU22413.1"/>
    <property type="molecule type" value="Genomic_DNA"/>
</dbReference>
<sequence length="792" mass="91672">MADLNSDAVDFGYLKLCHVNCQSLYAHFDEFVHFFRSKDFHVICMSETWLRPMISDSMVKLPGYTLYRCDRPDRMGGGVTFYLLNSLSARILRTSLASEYHKPEFIISEISGKHFANLLLAVVYRSPNCGYLQEFQQYFMDLQTNYKHSIILGDFTIDMNSQTYNSNQLNNFIRSSALCLTPFKSTHHLENSSTFLDLCIIDDFSKFVNFGQHGMAFLSAHDLIYITYSIKIERRRCRSITCRNLKQLNESDFLNELQMKDWATLFSTNSIDDKVNLLNSFLVDCLDIYAPEVRINVKNLLAPWLTTEIKDKMRQRDSAHRRWRRSGGEAAYGEFKERRNEVHNLIRTAKRNHYLTVFDNATRSANVWTKLKHLGLIKQNDLNKDFLFFVDELNDFFVNIDGSPGVTSLDFRVCNQVRCTFDDSDFHWKYVDPQLISKTISQIKSGGAGFDGITLKALRNLTELQHYRPIAILPVISKVIERIACKQIWDYLEESSLLDPCQSAYRRANSMQTCLIRVLDEFRESADERMVTLTVFFDLSKAFDRVQHHILISKLRTLNFSHSAISWISSYLEGRCQMVRDPLTRRLSSPASISMGVPQGSVLGPLLFILYLLDFADVLQYCKYSLYADDLLIYFHCKPKDIIEAIRRVNSDVARLAAWITKNQLVLNSKKTQAMLIGSSRYINALDLDSLPRITVEADDVRYSTQVKYLGVTLTNTLSWDKQVSDVTNKMHRTLYQLKICKNLLPTNLRQKLVMSLVYPHLDYCCCIFTDITAEQDLLLQRSLNVSVRFIF</sequence>
<comment type="caution">
    <text evidence="2">The sequence shown here is derived from an EMBL/GenBank/DDBJ whole genome shotgun (WGS) entry which is preliminary data.</text>
</comment>
<dbReference type="InterPro" id="IPR036691">
    <property type="entry name" value="Endo/exonu/phosph_ase_sf"/>
</dbReference>
<accession>A0A3L8DQD7</accession>
<organism evidence="2">
    <name type="scientific">Ooceraea biroi</name>
    <name type="common">Clonal raider ant</name>
    <name type="synonym">Cerapachys biroi</name>
    <dbReference type="NCBI Taxonomy" id="2015173"/>
    <lineage>
        <taxon>Eukaryota</taxon>
        <taxon>Metazoa</taxon>
        <taxon>Ecdysozoa</taxon>
        <taxon>Arthropoda</taxon>
        <taxon>Hexapoda</taxon>
        <taxon>Insecta</taxon>
        <taxon>Pterygota</taxon>
        <taxon>Neoptera</taxon>
        <taxon>Endopterygota</taxon>
        <taxon>Hymenoptera</taxon>
        <taxon>Apocrita</taxon>
        <taxon>Aculeata</taxon>
        <taxon>Formicoidea</taxon>
        <taxon>Formicidae</taxon>
        <taxon>Dorylinae</taxon>
        <taxon>Ooceraea</taxon>
    </lineage>
</organism>
<gene>
    <name evidence="2" type="ORF">DMN91_004691</name>
</gene>
<name>A0A3L8DQD7_OOCBI</name>
<dbReference type="CDD" id="cd01650">
    <property type="entry name" value="RT_nLTR_like"/>
    <property type="match status" value="1"/>
</dbReference>
<reference evidence="2" key="2">
    <citation type="submission" date="2018-07" db="EMBL/GenBank/DDBJ databases">
        <authorList>
            <person name="Mckenzie S.K."/>
            <person name="Kronauer D.J.C."/>
        </authorList>
    </citation>
    <scope>NUCLEOTIDE SEQUENCE</scope>
    <source>
        <strain evidence="2">Clonal line C1</strain>
    </source>
</reference>
<dbReference type="SUPFAM" id="SSF56219">
    <property type="entry name" value="DNase I-like"/>
    <property type="match status" value="1"/>
</dbReference>
<protein>
    <recommendedName>
        <fullName evidence="1">Reverse transcriptase domain-containing protein</fullName>
    </recommendedName>
</protein>
<dbReference type="OrthoDB" id="7699497at2759"/>
<dbReference type="Pfam" id="PF00078">
    <property type="entry name" value="RVT_1"/>
    <property type="match status" value="1"/>
</dbReference>
<dbReference type="InterPro" id="IPR000477">
    <property type="entry name" value="RT_dom"/>
</dbReference>
<dbReference type="PROSITE" id="PS50878">
    <property type="entry name" value="RT_POL"/>
    <property type="match status" value="1"/>
</dbReference>
<dbReference type="GO" id="GO:0071897">
    <property type="term" value="P:DNA biosynthetic process"/>
    <property type="evidence" value="ECO:0007669"/>
    <property type="project" value="UniProtKB-ARBA"/>
</dbReference>
<dbReference type="AlphaFoldDB" id="A0A3L8DQD7"/>
<dbReference type="Proteomes" id="UP000279307">
    <property type="component" value="Chromosome 5"/>
</dbReference>
<evidence type="ECO:0000313" key="2">
    <source>
        <dbReference type="EMBL" id="RLU22413.1"/>
    </source>
</evidence>
<proteinExistence type="predicted"/>
<dbReference type="SUPFAM" id="SSF56672">
    <property type="entry name" value="DNA/RNA polymerases"/>
    <property type="match status" value="1"/>
</dbReference>
<dbReference type="PANTHER" id="PTHR33332">
    <property type="entry name" value="REVERSE TRANSCRIPTASE DOMAIN-CONTAINING PROTEIN"/>
    <property type="match status" value="1"/>
</dbReference>